<dbReference type="SUPFAM" id="SSF49464">
    <property type="entry name" value="Carboxypeptidase regulatory domain-like"/>
    <property type="match status" value="1"/>
</dbReference>
<evidence type="ECO:0000256" key="3">
    <source>
        <dbReference type="ARBA" id="ARBA00022452"/>
    </source>
</evidence>
<name>A0AAU7D518_9BACT</name>
<dbReference type="GO" id="GO:0015344">
    <property type="term" value="F:siderophore uptake transmembrane transporter activity"/>
    <property type="evidence" value="ECO:0007669"/>
    <property type="project" value="TreeGrafter"/>
</dbReference>
<reference evidence="9" key="1">
    <citation type="submission" date="2023-03" db="EMBL/GenBank/DDBJ databases">
        <title>Edaphobacter sp.</title>
        <authorList>
            <person name="Huber K.J."/>
            <person name="Papendorf J."/>
            <person name="Pilke C."/>
            <person name="Bunk B."/>
            <person name="Sproeer C."/>
            <person name="Pester M."/>
        </authorList>
    </citation>
    <scope>NUCLEOTIDE SEQUENCE</scope>
    <source>
        <strain evidence="8">DSM 109919</strain>
        <strain evidence="9">DSM 109920</strain>
    </source>
</reference>
<evidence type="ECO:0000313" key="8">
    <source>
        <dbReference type="EMBL" id="XBH09591.1"/>
    </source>
</evidence>
<dbReference type="InterPro" id="IPR057601">
    <property type="entry name" value="Oar-like_b-barrel"/>
</dbReference>
<dbReference type="SUPFAM" id="SSF56935">
    <property type="entry name" value="Porins"/>
    <property type="match status" value="1"/>
</dbReference>
<dbReference type="AlphaFoldDB" id="A0AAU7D518"/>
<dbReference type="KEGG" id="epl:P4G45_14015"/>
<dbReference type="GO" id="GO:0009279">
    <property type="term" value="C:cell outer membrane"/>
    <property type="evidence" value="ECO:0007669"/>
    <property type="project" value="UniProtKB-SubCell"/>
</dbReference>
<evidence type="ECO:0000256" key="4">
    <source>
        <dbReference type="ARBA" id="ARBA00022692"/>
    </source>
</evidence>
<sequence length="1140" mass="123177">MSLNAQTDTAQIQGTVADSTNAIISGAQVTVTNLETGASSATTSDASGRFNFSALVRGRYKAEVHADGFESQVQNLALDVSQVQALNFHLNPGSVNSTVTVTDAAPLVNTTTSSTGAVIEGRQVTELPLNGRNFTQLALLVPGVTRGPYGADASGLNGNAETWRNSETGGAALSVNGLRAQSNNFELDGLDNNDALVNTIIFFPPVEATQQFRVTTSVAPAEFGRAGGAIVQSSIKSGTNQIHGSAFVFDRDQIFDASPNYFAPTKPAASFHRVQFGGTLGGPLWRDKLFMFGDYQGLRLKQPNGSSFQTVPTALERQGNFSELLSSASTITTSVPYSVVTKCNTAAGPKGTIYDPTTCLPFNGNIIPQSRQNQAAINYLNAFPLPNYGPDQGNNTLQNNYFTNPTQVQRLDDFDVRLDLIATHRDTLFVRYSYGQDVLIKGSLFPNLPAGSGSGMNPQHPRGEAVGYTHIFTANLVNEFRYGHIYDFYGYLPPFGNIPVSANLGIVNANRNSNLGGGAAINGGTLAYTGDGGQYTVPQSSNQFVDNLSWIHGKHSLKIGTSIEKRQVSFFHGSNNKGLFDFSGKQFTGFSMSDMVAGFAGSYSIGVADRYFITQNWETGYFAQDDWKVTPRLTLNLGLRYDLFTFPYEVNNNQSDFDLATQTLQVAGANGISRSIVHTNFKNFAPRVGFAYDLTGEGKTVLRGGYGIYYFLDRGGVGKQLSSNPDFAGSTSYSDVPTNGGYRITFSGQAPANDNNNQHATGSLPLPVFGQTVNRANPVNSSLISVDTNLPTPMVQQWNLQWQQQLMPSTSLNISYVGTASEHLLSWYNLNSQILGAAPNSKLYPALNSITRGEANGIGRYNGLQVFLNSRMAHGLQYTAAYTWSHTMDNSNGAFTTGTNSPGNRLFILPTGPDFKDNYGNSDQDQRNVFVFSALAELPFGRGKRFGSQIPWALDEIIGGWQLNTIASINSGTHFDVSTGDYFYTSPSGKTSLVSAGLNNRADLVQPVRYKKSIYEWFDTSSFVRPQVINPNGQTSTYIRPGTLGRNAMTGPGYRNVDMSLFKKFPITERVAGTFRAEAYNLTNTPAFTNPNGNLDSCGGTATAVCSTSITGVDSGSFGQINGTRIHSERQLQLAFEVMF</sequence>
<feature type="domain" description="TonB-dependent transporter Oar-like beta-barrel" evidence="7">
    <location>
        <begin position="235"/>
        <end position="1133"/>
    </location>
</feature>
<dbReference type="RefSeq" id="WP_348267100.1">
    <property type="nucleotide sequence ID" value="NZ_CP121194.1"/>
</dbReference>
<dbReference type="GO" id="GO:0044718">
    <property type="term" value="P:siderophore transmembrane transport"/>
    <property type="evidence" value="ECO:0007669"/>
    <property type="project" value="TreeGrafter"/>
</dbReference>
<evidence type="ECO:0000256" key="2">
    <source>
        <dbReference type="ARBA" id="ARBA00022448"/>
    </source>
</evidence>
<keyword evidence="2" id="KW-0813">Transport</keyword>
<evidence type="ECO:0000256" key="6">
    <source>
        <dbReference type="ARBA" id="ARBA00023237"/>
    </source>
</evidence>
<keyword evidence="4" id="KW-0812">Transmembrane</keyword>
<keyword evidence="9" id="KW-0675">Receptor</keyword>
<evidence type="ECO:0000259" key="7">
    <source>
        <dbReference type="Pfam" id="PF25183"/>
    </source>
</evidence>
<keyword evidence="6" id="KW-0998">Cell outer membrane</keyword>
<evidence type="ECO:0000313" key="9">
    <source>
        <dbReference type="EMBL" id="XBH12878.1"/>
    </source>
</evidence>
<dbReference type="Pfam" id="PF13620">
    <property type="entry name" value="CarboxypepD_reg"/>
    <property type="match status" value="1"/>
</dbReference>
<dbReference type="InterPro" id="IPR039426">
    <property type="entry name" value="TonB-dep_rcpt-like"/>
</dbReference>
<accession>A0AAU7CWM0</accession>
<accession>A0AAU7D518</accession>
<protein>
    <submittedName>
        <fullName evidence="9">TonB-dependent receptor</fullName>
    </submittedName>
</protein>
<dbReference type="Gene3D" id="2.60.40.1120">
    <property type="entry name" value="Carboxypeptidase-like, regulatory domain"/>
    <property type="match status" value="1"/>
</dbReference>
<dbReference type="EMBL" id="CP121195">
    <property type="protein sequence ID" value="XBH12878.1"/>
    <property type="molecule type" value="Genomic_DNA"/>
</dbReference>
<evidence type="ECO:0000256" key="1">
    <source>
        <dbReference type="ARBA" id="ARBA00004571"/>
    </source>
</evidence>
<evidence type="ECO:0000256" key="5">
    <source>
        <dbReference type="ARBA" id="ARBA00023136"/>
    </source>
</evidence>
<dbReference type="InterPro" id="IPR036942">
    <property type="entry name" value="Beta-barrel_TonB_sf"/>
</dbReference>
<comment type="subcellular location">
    <subcellularLocation>
        <location evidence="1">Cell outer membrane</location>
        <topology evidence="1">Multi-pass membrane protein</topology>
    </subcellularLocation>
</comment>
<keyword evidence="5" id="KW-0472">Membrane</keyword>
<dbReference type="PANTHER" id="PTHR30069">
    <property type="entry name" value="TONB-DEPENDENT OUTER MEMBRANE RECEPTOR"/>
    <property type="match status" value="1"/>
</dbReference>
<dbReference type="PANTHER" id="PTHR30069:SF46">
    <property type="entry name" value="OAR PROTEIN"/>
    <property type="match status" value="1"/>
</dbReference>
<dbReference type="Pfam" id="PF25183">
    <property type="entry name" value="OMP_b-brl_4"/>
    <property type="match status" value="1"/>
</dbReference>
<keyword evidence="3" id="KW-1134">Transmembrane beta strand</keyword>
<proteinExistence type="predicted"/>
<dbReference type="Gene3D" id="2.40.170.20">
    <property type="entry name" value="TonB-dependent receptor, beta-barrel domain"/>
    <property type="match status" value="1"/>
</dbReference>
<gene>
    <name evidence="8" type="ORF">P4G45_14015</name>
    <name evidence="9" type="ORF">P8936_14430</name>
</gene>
<organism evidence="9">
    <name type="scientific">Edaphobacter paludis</name>
    <dbReference type="NCBI Taxonomy" id="3035702"/>
    <lineage>
        <taxon>Bacteria</taxon>
        <taxon>Pseudomonadati</taxon>
        <taxon>Acidobacteriota</taxon>
        <taxon>Terriglobia</taxon>
        <taxon>Terriglobales</taxon>
        <taxon>Acidobacteriaceae</taxon>
        <taxon>Edaphobacter</taxon>
    </lineage>
</organism>
<dbReference type="EMBL" id="CP121194">
    <property type="protein sequence ID" value="XBH09591.1"/>
    <property type="molecule type" value="Genomic_DNA"/>
</dbReference>
<dbReference type="InterPro" id="IPR008969">
    <property type="entry name" value="CarboxyPept-like_regulatory"/>
</dbReference>